<keyword evidence="6" id="KW-0479">Metal-binding</keyword>
<feature type="transmembrane region" description="Helical" evidence="16">
    <location>
        <begin position="22"/>
        <end position="41"/>
    </location>
</feature>
<dbReference type="FunFam" id="3.30.70.1230:FF:000008">
    <property type="entry name" value="Adenylate cyclase type 9"/>
    <property type="match status" value="1"/>
</dbReference>
<proteinExistence type="inferred from homology"/>
<dbReference type="EMBL" id="CAXLJL010000367">
    <property type="protein sequence ID" value="CAL5137013.1"/>
    <property type="molecule type" value="Genomic_DNA"/>
</dbReference>
<dbReference type="GO" id="GO:0005524">
    <property type="term" value="F:ATP binding"/>
    <property type="evidence" value="ECO:0007669"/>
    <property type="project" value="UniProtKB-KW"/>
</dbReference>
<evidence type="ECO:0000256" key="12">
    <source>
        <dbReference type="ARBA" id="ARBA00023136"/>
    </source>
</evidence>
<keyword evidence="11" id="KW-0115">cAMP biosynthesis</keyword>
<organism evidence="18 19">
    <name type="scientific">Calicophoron daubneyi</name>
    <name type="common">Rumen fluke</name>
    <name type="synonym">Paramphistomum daubneyi</name>
    <dbReference type="NCBI Taxonomy" id="300641"/>
    <lineage>
        <taxon>Eukaryota</taxon>
        <taxon>Metazoa</taxon>
        <taxon>Spiralia</taxon>
        <taxon>Lophotrochozoa</taxon>
        <taxon>Platyhelminthes</taxon>
        <taxon>Trematoda</taxon>
        <taxon>Digenea</taxon>
        <taxon>Plagiorchiida</taxon>
        <taxon>Pronocephalata</taxon>
        <taxon>Paramphistomoidea</taxon>
        <taxon>Paramphistomidae</taxon>
        <taxon>Calicophoron</taxon>
    </lineage>
</organism>
<dbReference type="InterPro" id="IPR001054">
    <property type="entry name" value="A/G_cyclase"/>
</dbReference>
<dbReference type="GO" id="GO:0005886">
    <property type="term" value="C:plasma membrane"/>
    <property type="evidence" value="ECO:0007669"/>
    <property type="project" value="TreeGrafter"/>
</dbReference>
<keyword evidence="5 16" id="KW-0812">Transmembrane</keyword>
<dbReference type="PROSITE" id="PS50125">
    <property type="entry name" value="GUANYLATE_CYCLASE_2"/>
    <property type="match status" value="2"/>
</dbReference>
<feature type="transmembrane region" description="Helical" evidence="16">
    <location>
        <begin position="462"/>
        <end position="485"/>
    </location>
</feature>
<evidence type="ECO:0000256" key="5">
    <source>
        <dbReference type="ARBA" id="ARBA00022692"/>
    </source>
</evidence>
<evidence type="ECO:0000256" key="2">
    <source>
        <dbReference type="ARBA" id="ARBA00001946"/>
    </source>
</evidence>
<gene>
    <name evidence="18" type="ORF">CDAUBV1_LOCUS11291</name>
</gene>
<dbReference type="SMART" id="SM00044">
    <property type="entry name" value="CYCc"/>
    <property type="match status" value="2"/>
</dbReference>
<feature type="transmembrane region" description="Helical" evidence="16">
    <location>
        <begin position="610"/>
        <end position="626"/>
    </location>
</feature>
<evidence type="ECO:0000256" key="11">
    <source>
        <dbReference type="ARBA" id="ARBA00022998"/>
    </source>
</evidence>
<name>A0AAV2TKW1_CALDB</name>
<evidence type="ECO:0000256" key="13">
    <source>
        <dbReference type="ARBA" id="ARBA00023239"/>
    </source>
</evidence>
<dbReference type="PANTHER" id="PTHR45627:SF8">
    <property type="entry name" value="ADENYLATE CYCLASE TYPE 9"/>
    <property type="match status" value="1"/>
</dbReference>
<dbReference type="GO" id="GO:0004016">
    <property type="term" value="F:adenylate cyclase activity"/>
    <property type="evidence" value="ECO:0007669"/>
    <property type="project" value="UniProtKB-EC"/>
</dbReference>
<dbReference type="PROSITE" id="PS00452">
    <property type="entry name" value="GUANYLATE_CYCLASE_1"/>
    <property type="match status" value="1"/>
</dbReference>
<feature type="transmembrane region" description="Helical" evidence="16">
    <location>
        <begin position="689"/>
        <end position="709"/>
    </location>
</feature>
<feature type="compositionally biased region" description="Polar residues" evidence="15">
    <location>
        <begin position="306"/>
        <end position="329"/>
    </location>
</feature>
<dbReference type="GO" id="GO:0046872">
    <property type="term" value="F:metal ion binding"/>
    <property type="evidence" value="ECO:0007669"/>
    <property type="project" value="UniProtKB-KW"/>
</dbReference>
<feature type="domain" description="Guanylate cyclase" evidence="17">
    <location>
        <begin position="108"/>
        <end position="235"/>
    </location>
</feature>
<evidence type="ECO:0000256" key="16">
    <source>
        <dbReference type="SAM" id="Phobius"/>
    </source>
</evidence>
<keyword evidence="7" id="KW-0547">Nucleotide-binding</keyword>
<dbReference type="InterPro" id="IPR029787">
    <property type="entry name" value="Nucleotide_cyclase"/>
</dbReference>
<evidence type="ECO:0000256" key="7">
    <source>
        <dbReference type="ARBA" id="ARBA00022741"/>
    </source>
</evidence>
<evidence type="ECO:0000313" key="18">
    <source>
        <dbReference type="EMBL" id="CAL5137013.1"/>
    </source>
</evidence>
<keyword evidence="8" id="KW-0067">ATP-binding</keyword>
<sequence>MRLAEEFHQLSSRGTTTRILEAFEWMFVCFAALYLGFWGSIRRRFVFFKLGKSVQARNQCETARQGKVCWIEAIVPSKVSHEYQRMRKINEHLEMTEWIYIQTYESVTMLFADIVGFTKMSSGLTASQVVRILGNLVRQFDALCEMKHCEKLGLIGDCYYCVSGCPERFKYHARSCTEMGLGMCEILKLFNKKHGTDINIRVGVHTGRAHAAVIGAVRFHYDVYSYDAIIANELEQSGRPGWVHISHSTYEHVHKYYRAIPGPELLINREDAFGWARQVPESVRIFTYFIEPGSTNIRQTMYQLPNLTTSGSSSTAEDTTAPSWSSFESDSFEHDYKEQSDEKRPTWREGETVAQELTDIKMSHQANMAKLKRDITLINDLRADPANHRLLFQHPPITAILLQFRDPEVEWHYQLHMRQAIGPSFVDSEKLARVCDAVILFVTIVLILVVTMVVGLHSTVPIFFYIYFIIAGIIFAILCFTGTNYPDRIKSKFFRKLYYFCTHPMGYELILSIYTLLPTAVTLEFIKTVSKDSHPDEVSSVYFTFMAISTLVHCLPSSSAAWARGISVSLTVCSGFIKWESEEIYDPGKGKFCAANKVISNGILQRNSEIIAAYEGFIAIILIYMLSRHSERTNKLCFLVHREAEIESESAELAAKEANEFLYNIIPRYVFRDLERTGRGNLSEESSSLRYAVTHGLIAVAFISVSNFFSTLYREDRQGGAASLRLLHRIICSFDNLLKNFTYVEKIKSIRENYLVASGLNSKLVQSDPNNKAHMVELMRYCILVRDALHKFGRTELGDPNILVSKIGYNCGPVTAGIIGTAKPHYDIWGDTVNVASRMCYTGSPGLIQVTEHAREELEGKFLFSFRGEFYVKGKGIMRTYVCDGIG</sequence>
<keyword evidence="13 14" id="KW-0456">Lyase</keyword>
<feature type="domain" description="Guanylate cyclase" evidence="17">
    <location>
        <begin position="699"/>
        <end position="840"/>
    </location>
</feature>
<keyword evidence="10 16" id="KW-1133">Transmembrane helix</keyword>
<dbReference type="InterPro" id="IPR018297">
    <property type="entry name" value="A/G_cyclase_CS"/>
</dbReference>
<evidence type="ECO:0000313" key="19">
    <source>
        <dbReference type="Proteomes" id="UP001497525"/>
    </source>
</evidence>
<feature type="transmembrane region" description="Helical" evidence="16">
    <location>
        <begin position="437"/>
        <end position="456"/>
    </location>
</feature>
<evidence type="ECO:0000256" key="1">
    <source>
        <dbReference type="ARBA" id="ARBA00001593"/>
    </source>
</evidence>
<dbReference type="GO" id="GO:0007189">
    <property type="term" value="P:adenylate cyclase-activating G protein-coupled receptor signaling pathway"/>
    <property type="evidence" value="ECO:0007669"/>
    <property type="project" value="TreeGrafter"/>
</dbReference>
<evidence type="ECO:0000256" key="15">
    <source>
        <dbReference type="SAM" id="MobiDB-lite"/>
    </source>
</evidence>
<comment type="subcellular location">
    <subcellularLocation>
        <location evidence="3">Membrane</location>
        <topology evidence="3">Multi-pass membrane protein</topology>
    </subcellularLocation>
</comment>
<evidence type="ECO:0000256" key="9">
    <source>
        <dbReference type="ARBA" id="ARBA00022842"/>
    </source>
</evidence>
<evidence type="ECO:0000256" key="14">
    <source>
        <dbReference type="RuleBase" id="RU000405"/>
    </source>
</evidence>
<accession>A0AAV2TKW1</accession>
<feature type="transmembrane region" description="Helical" evidence="16">
    <location>
        <begin position="541"/>
        <end position="562"/>
    </location>
</feature>
<comment type="caution">
    <text evidence="18">The sequence shown here is derived from an EMBL/GenBank/DDBJ whole genome shotgun (WGS) entry which is preliminary data.</text>
</comment>
<feature type="compositionally biased region" description="Basic and acidic residues" evidence="15">
    <location>
        <begin position="331"/>
        <end position="349"/>
    </location>
</feature>
<reference evidence="18" key="1">
    <citation type="submission" date="2024-06" db="EMBL/GenBank/DDBJ databases">
        <authorList>
            <person name="Liu X."/>
            <person name="Lenzi L."/>
            <person name="Haldenby T S."/>
            <person name="Uol C."/>
        </authorList>
    </citation>
    <scope>NUCLEOTIDE SEQUENCE</scope>
</reference>
<feature type="transmembrane region" description="Helical" evidence="16">
    <location>
        <begin position="497"/>
        <end position="521"/>
    </location>
</feature>
<feature type="region of interest" description="Disordered" evidence="15">
    <location>
        <begin position="306"/>
        <end position="349"/>
    </location>
</feature>
<dbReference type="GO" id="GO:0035556">
    <property type="term" value="P:intracellular signal transduction"/>
    <property type="evidence" value="ECO:0007669"/>
    <property type="project" value="InterPro"/>
</dbReference>
<evidence type="ECO:0000256" key="8">
    <source>
        <dbReference type="ARBA" id="ARBA00022840"/>
    </source>
</evidence>
<dbReference type="AlphaFoldDB" id="A0AAV2TKW1"/>
<protein>
    <recommendedName>
        <fullName evidence="4">adenylate cyclase</fullName>
        <ecNumber evidence="4">4.6.1.1</ecNumber>
    </recommendedName>
</protein>
<evidence type="ECO:0000256" key="4">
    <source>
        <dbReference type="ARBA" id="ARBA00012201"/>
    </source>
</evidence>
<dbReference type="CDD" id="cd07302">
    <property type="entry name" value="CHD"/>
    <property type="match status" value="2"/>
</dbReference>
<dbReference type="Proteomes" id="UP001497525">
    <property type="component" value="Unassembled WGS sequence"/>
</dbReference>
<comment type="cofactor">
    <cofactor evidence="2">
        <name>Mg(2+)</name>
        <dbReference type="ChEBI" id="CHEBI:18420"/>
    </cofactor>
</comment>
<evidence type="ECO:0000259" key="17">
    <source>
        <dbReference type="PROSITE" id="PS50125"/>
    </source>
</evidence>
<dbReference type="Gene3D" id="3.30.70.1230">
    <property type="entry name" value="Nucleotide cyclase"/>
    <property type="match status" value="2"/>
</dbReference>
<evidence type="ECO:0000256" key="3">
    <source>
        <dbReference type="ARBA" id="ARBA00004141"/>
    </source>
</evidence>
<dbReference type="GO" id="GO:0006171">
    <property type="term" value="P:cAMP biosynthetic process"/>
    <property type="evidence" value="ECO:0007669"/>
    <property type="project" value="UniProtKB-KW"/>
</dbReference>
<dbReference type="EC" id="4.6.1.1" evidence="4"/>
<keyword evidence="9" id="KW-0460">Magnesium</keyword>
<evidence type="ECO:0000256" key="10">
    <source>
        <dbReference type="ARBA" id="ARBA00022989"/>
    </source>
</evidence>
<comment type="catalytic activity">
    <reaction evidence="1">
        <text>ATP = 3',5'-cyclic AMP + diphosphate</text>
        <dbReference type="Rhea" id="RHEA:15389"/>
        <dbReference type="ChEBI" id="CHEBI:30616"/>
        <dbReference type="ChEBI" id="CHEBI:33019"/>
        <dbReference type="ChEBI" id="CHEBI:58165"/>
        <dbReference type="EC" id="4.6.1.1"/>
    </reaction>
</comment>
<keyword evidence="12 16" id="KW-0472">Membrane</keyword>
<dbReference type="PANTHER" id="PTHR45627">
    <property type="entry name" value="ADENYLATE CYCLASE TYPE 1"/>
    <property type="match status" value="1"/>
</dbReference>
<evidence type="ECO:0000256" key="6">
    <source>
        <dbReference type="ARBA" id="ARBA00022723"/>
    </source>
</evidence>
<dbReference type="SUPFAM" id="SSF55073">
    <property type="entry name" value="Nucleotide cyclase"/>
    <property type="match status" value="2"/>
</dbReference>
<dbReference type="Pfam" id="PF00211">
    <property type="entry name" value="Guanylate_cyc"/>
    <property type="match status" value="2"/>
</dbReference>
<comment type="similarity">
    <text evidence="14">Belongs to the adenylyl cyclase class-4/guanylyl cyclase family.</text>
</comment>